<dbReference type="AlphaFoldDB" id="A0A9N8JAB4"/>
<accession>A0A9N8JAB4</accession>
<keyword evidence="1" id="KW-0472">Membrane</keyword>
<evidence type="ECO:0000256" key="1">
    <source>
        <dbReference type="SAM" id="Phobius"/>
    </source>
</evidence>
<keyword evidence="1" id="KW-0812">Transmembrane</keyword>
<dbReference type="Proteomes" id="UP000716446">
    <property type="component" value="Unassembled WGS sequence"/>
</dbReference>
<dbReference type="Pfam" id="PF11204">
    <property type="entry name" value="DUF2985"/>
    <property type="match status" value="1"/>
</dbReference>
<reference evidence="2" key="1">
    <citation type="submission" date="2020-06" db="EMBL/GenBank/DDBJ databases">
        <authorList>
            <person name="Onetto C."/>
        </authorList>
    </citation>
    <scope>NUCLEOTIDE SEQUENCE</scope>
</reference>
<sequence>MVQSSPQPGALPRQASLPLQMGRIRAASISTTNKILSYDPQPGMWAATGTAIALAPNLTDLRKNNIDFDVDGHLATRLASTKPGDCKRAATLPNVSPVPSTTIPSNADNKSLEPLVQNFSHSTAESETSKTWKQTIFTGVVAFWRFFKTPTGFLITLYGLNVVAWGAMLFFLILKAAPAMNHPDGGDADSSPRKTWIEIDSQILNALFCLTAWGLAPWRFRDLWWLCVWRFGGKTERSSRAIRRLAARNVSWFRLQEGDLLDREEDGLDPALIRRKTFSGERAPATAPWKMDFVVWMMVLNTLFQVGMAYMMWRYNRIDRPTWGSGLFIGLGCAVSMFGGLMCWWEGRKIKKIEGPKLVNDKECTEV</sequence>
<dbReference type="InterPro" id="IPR021369">
    <property type="entry name" value="DUF2985"/>
</dbReference>
<gene>
    <name evidence="2" type="ORF">AWRI4619_LOCUS2557</name>
</gene>
<feature type="transmembrane region" description="Helical" evidence="1">
    <location>
        <begin position="153"/>
        <end position="174"/>
    </location>
</feature>
<feature type="transmembrane region" description="Helical" evidence="1">
    <location>
        <begin position="293"/>
        <end position="313"/>
    </location>
</feature>
<dbReference type="PANTHER" id="PTHR35872">
    <property type="entry name" value="INTEGRAL MEMBRANE PROTEIN (AFU_ORTHOLOGUE AFUA_5G07110)"/>
    <property type="match status" value="1"/>
</dbReference>
<feature type="transmembrane region" description="Helical" evidence="1">
    <location>
        <begin position="325"/>
        <end position="345"/>
    </location>
</feature>
<dbReference type="EMBL" id="CAIJEN010000003">
    <property type="protein sequence ID" value="CAD0083990.1"/>
    <property type="molecule type" value="Genomic_DNA"/>
</dbReference>
<keyword evidence="3" id="KW-1185">Reference proteome</keyword>
<name>A0A9N8JAB4_9PEZI</name>
<keyword evidence="1" id="KW-1133">Transmembrane helix</keyword>
<protein>
    <submittedName>
        <fullName evidence="2">Uncharacterized protein</fullName>
    </submittedName>
</protein>
<evidence type="ECO:0000313" key="3">
    <source>
        <dbReference type="Proteomes" id="UP000716446"/>
    </source>
</evidence>
<dbReference type="PANTHER" id="PTHR35872:SF1">
    <property type="entry name" value="ALPHA-L-RHAMNOSIDASE C"/>
    <property type="match status" value="1"/>
</dbReference>
<evidence type="ECO:0000313" key="2">
    <source>
        <dbReference type="EMBL" id="CAD0083990.1"/>
    </source>
</evidence>
<comment type="caution">
    <text evidence="2">The sequence shown here is derived from an EMBL/GenBank/DDBJ whole genome shotgun (WGS) entry which is preliminary data.</text>
</comment>
<organism evidence="2 3">
    <name type="scientific">Aureobasidium vineae</name>
    <dbReference type="NCBI Taxonomy" id="2773715"/>
    <lineage>
        <taxon>Eukaryota</taxon>
        <taxon>Fungi</taxon>
        <taxon>Dikarya</taxon>
        <taxon>Ascomycota</taxon>
        <taxon>Pezizomycotina</taxon>
        <taxon>Dothideomycetes</taxon>
        <taxon>Dothideomycetidae</taxon>
        <taxon>Dothideales</taxon>
        <taxon>Saccotheciaceae</taxon>
        <taxon>Aureobasidium</taxon>
    </lineage>
</organism>
<proteinExistence type="predicted"/>